<keyword evidence="3" id="KW-1185">Reference proteome</keyword>
<name>A0A9Q3C089_9BASI</name>
<organism evidence="2 3">
    <name type="scientific">Austropuccinia psidii MF-1</name>
    <dbReference type="NCBI Taxonomy" id="1389203"/>
    <lineage>
        <taxon>Eukaryota</taxon>
        <taxon>Fungi</taxon>
        <taxon>Dikarya</taxon>
        <taxon>Basidiomycota</taxon>
        <taxon>Pucciniomycotina</taxon>
        <taxon>Pucciniomycetes</taxon>
        <taxon>Pucciniales</taxon>
        <taxon>Sphaerophragmiaceae</taxon>
        <taxon>Austropuccinia</taxon>
    </lineage>
</organism>
<proteinExistence type="predicted"/>
<dbReference type="Proteomes" id="UP000765509">
    <property type="component" value="Unassembled WGS sequence"/>
</dbReference>
<dbReference type="AlphaFoldDB" id="A0A9Q3C089"/>
<dbReference type="EMBL" id="AVOT02003664">
    <property type="protein sequence ID" value="MBW0474208.1"/>
    <property type="molecule type" value="Genomic_DNA"/>
</dbReference>
<gene>
    <name evidence="2" type="ORF">O181_013923</name>
</gene>
<feature type="compositionally biased region" description="Acidic residues" evidence="1">
    <location>
        <begin position="34"/>
        <end position="51"/>
    </location>
</feature>
<evidence type="ECO:0000313" key="2">
    <source>
        <dbReference type="EMBL" id="MBW0474208.1"/>
    </source>
</evidence>
<reference evidence="2" key="1">
    <citation type="submission" date="2021-03" db="EMBL/GenBank/DDBJ databases">
        <title>Draft genome sequence of rust myrtle Austropuccinia psidii MF-1, a brazilian biotype.</title>
        <authorList>
            <person name="Quecine M.C."/>
            <person name="Pachon D.M.R."/>
            <person name="Bonatelli M.L."/>
            <person name="Correr F.H."/>
            <person name="Franceschini L.M."/>
            <person name="Leite T.F."/>
            <person name="Margarido G.R.A."/>
            <person name="Almeida C.A."/>
            <person name="Ferrarezi J.A."/>
            <person name="Labate C.A."/>
        </authorList>
    </citation>
    <scope>NUCLEOTIDE SEQUENCE</scope>
    <source>
        <strain evidence="2">MF-1</strain>
    </source>
</reference>
<accession>A0A9Q3C089</accession>
<feature type="region of interest" description="Disordered" evidence="1">
    <location>
        <begin position="26"/>
        <end position="68"/>
    </location>
</feature>
<comment type="caution">
    <text evidence="2">The sequence shown here is derived from an EMBL/GenBank/DDBJ whole genome shotgun (WGS) entry which is preliminary data.</text>
</comment>
<evidence type="ECO:0000256" key="1">
    <source>
        <dbReference type="SAM" id="MobiDB-lite"/>
    </source>
</evidence>
<protein>
    <submittedName>
        <fullName evidence="2">Uncharacterized protein</fullName>
    </submittedName>
</protein>
<sequence>MEGEAPSRRRLRSFSGFLGGYPWRLSRPRSTLGEAEDEEGEESVEMEESENTDVAASLEGSPEASDAPNLALSNKTFVFKADLNFLKIGEKMTQFMGKITQAVSLRDNSRAPAFKTP</sequence>
<evidence type="ECO:0000313" key="3">
    <source>
        <dbReference type="Proteomes" id="UP000765509"/>
    </source>
</evidence>